<proteinExistence type="predicted"/>
<keyword evidence="2" id="KW-1185">Reference proteome</keyword>
<protein>
    <submittedName>
        <fullName evidence="1">Uncharacterized protein</fullName>
    </submittedName>
</protein>
<evidence type="ECO:0000313" key="2">
    <source>
        <dbReference type="Proteomes" id="UP001603857"/>
    </source>
</evidence>
<reference evidence="1 2" key="1">
    <citation type="submission" date="2024-08" db="EMBL/GenBank/DDBJ databases">
        <title>Insights into the chromosomal genome structure of Flemingia macrophylla.</title>
        <authorList>
            <person name="Ding Y."/>
            <person name="Zhao Y."/>
            <person name="Bi W."/>
            <person name="Wu M."/>
            <person name="Zhao G."/>
            <person name="Gong Y."/>
            <person name="Li W."/>
            <person name="Zhang P."/>
        </authorList>
    </citation>
    <scope>NUCLEOTIDE SEQUENCE [LARGE SCALE GENOMIC DNA]</scope>
    <source>
        <strain evidence="1">DYQJB</strain>
        <tissue evidence="1">Leaf</tissue>
    </source>
</reference>
<dbReference type="Proteomes" id="UP001603857">
    <property type="component" value="Unassembled WGS sequence"/>
</dbReference>
<accession>A0ABD1NN02</accession>
<gene>
    <name evidence="1" type="ORF">Fmac_003504</name>
</gene>
<comment type="caution">
    <text evidence="1">The sequence shown here is derived from an EMBL/GenBank/DDBJ whole genome shotgun (WGS) entry which is preliminary data.</text>
</comment>
<evidence type="ECO:0000313" key="1">
    <source>
        <dbReference type="EMBL" id="KAL2349504.1"/>
    </source>
</evidence>
<dbReference type="AlphaFoldDB" id="A0ABD1NN02"/>
<organism evidence="1 2">
    <name type="scientific">Flemingia macrophylla</name>
    <dbReference type="NCBI Taxonomy" id="520843"/>
    <lineage>
        <taxon>Eukaryota</taxon>
        <taxon>Viridiplantae</taxon>
        <taxon>Streptophyta</taxon>
        <taxon>Embryophyta</taxon>
        <taxon>Tracheophyta</taxon>
        <taxon>Spermatophyta</taxon>
        <taxon>Magnoliopsida</taxon>
        <taxon>eudicotyledons</taxon>
        <taxon>Gunneridae</taxon>
        <taxon>Pentapetalae</taxon>
        <taxon>rosids</taxon>
        <taxon>fabids</taxon>
        <taxon>Fabales</taxon>
        <taxon>Fabaceae</taxon>
        <taxon>Papilionoideae</taxon>
        <taxon>50 kb inversion clade</taxon>
        <taxon>NPAAA clade</taxon>
        <taxon>indigoferoid/millettioid clade</taxon>
        <taxon>Phaseoleae</taxon>
        <taxon>Flemingia</taxon>
    </lineage>
</organism>
<sequence>MRIVDMKNVSLAFHLKEFRFTMPPTLLQSLIIRHRSFPRQRVPFGGANKKLRTSKPSQGARTTTQWVYQWVVEPTRPIWTNKFPNPSGRALLVPQHRFTPNRLRTEEVGMRNNCTRKCYTILRPSTHANVVCYVTTSAVTPDEHSVEITVFHKPRVGVVRIGHPFKSMPAIIVRRRKRCLWCQPVLHRHRYNTCCGHYHVEIVLVLFAEGGFEEKPTTVKVHQDGDFVVV</sequence>
<dbReference type="EMBL" id="JBGMDY010000001">
    <property type="protein sequence ID" value="KAL2349504.1"/>
    <property type="molecule type" value="Genomic_DNA"/>
</dbReference>
<name>A0ABD1NN02_9FABA</name>